<evidence type="ECO:0000313" key="2">
    <source>
        <dbReference type="Proteomes" id="UP000586305"/>
    </source>
</evidence>
<sequence>MNDEQLDTLLKQQFNALKRQNRLSKKQLNHFKSTCKKPQSRSTWATMQWLCASIGAVFLAHLLYSEYDRTTQPLYTLNLDDYQQVEVHTLKNGQYSLSRVTAKQHLDENLKQDTHLLKQLYSGRGQLVEKQANKWFIVDCQQQTLLEVSAQLVAQLTKQKSFEENNVGTMIAFEKNQKGQLVSLAALGISNIQRCG</sequence>
<accession>A0A849VFY1</accession>
<dbReference type="EMBL" id="JABBPG010000009">
    <property type="protein sequence ID" value="NOU52332.1"/>
    <property type="molecule type" value="Genomic_DNA"/>
</dbReference>
<comment type="caution">
    <text evidence="1">The sequence shown here is derived from an EMBL/GenBank/DDBJ whole genome shotgun (WGS) entry which is preliminary data.</text>
</comment>
<dbReference type="RefSeq" id="WP_171627394.1">
    <property type="nucleotide sequence ID" value="NZ_JABBPG010000009.1"/>
</dbReference>
<evidence type="ECO:0000313" key="1">
    <source>
        <dbReference type="EMBL" id="NOU52332.1"/>
    </source>
</evidence>
<protein>
    <submittedName>
        <fullName evidence="1">Uncharacterized protein</fullName>
    </submittedName>
</protein>
<gene>
    <name evidence="1" type="ORF">HG263_17535</name>
</gene>
<name>A0A849VFY1_9GAMM</name>
<dbReference type="Proteomes" id="UP000586305">
    <property type="component" value="Unassembled WGS sequence"/>
</dbReference>
<organism evidence="1 2">
    <name type="scientific">Pseudoalteromonas caenipelagi</name>
    <dbReference type="NCBI Taxonomy" id="2726988"/>
    <lineage>
        <taxon>Bacteria</taxon>
        <taxon>Pseudomonadati</taxon>
        <taxon>Pseudomonadota</taxon>
        <taxon>Gammaproteobacteria</taxon>
        <taxon>Alteromonadales</taxon>
        <taxon>Pseudoalteromonadaceae</taxon>
        <taxon>Pseudoalteromonas</taxon>
    </lineage>
</organism>
<keyword evidence="2" id="KW-1185">Reference proteome</keyword>
<proteinExistence type="predicted"/>
<reference evidence="1 2" key="1">
    <citation type="submission" date="2020-04" db="EMBL/GenBank/DDBJ databases">
        <title>Pseudoalteromonas caenipelagi sp. nov., isolated from a tidal flat.</title>
        <authorList>
            <person name="Park S."/>
            <person name="Yoon J.-H."/>
        </authorList>
    </citation>
    <scope>NUCLEOTIDE SEQUENCE [LARGE SCALE GENOMIC DNA]</scope>
    <source>
        <strain evidence="1 2">JBTF-M23</strain>
    </source>
</reference>
<dbReference type="AlphaFoldDB" id="A0A849VFY1"/>